<accession>A0A0B1TDT0</accession>
<name>A0A0B1TDT0_OESDE</name>
<proteinExistence type="predicted"/>
<evidence type="ECO:0000313" key="2">
    <source>
        <dbReference type="Proteomes" id="UP000053660"/>
    </source>
</evidence>
<dbReference type="EMBL" id="KN550396">
    <property type="protein sequence ID" value="KHJ94266.1"/>
    <property type="molecule type" value="Genomic_DNA"/>
</dbReference>
<evidence type="ECO:0000313" key="1">
    <source>
        <dbReference type="EMBL" id="KHJ94266.1"/>
    </source>
</evidence>
<reference evidence="1 2" key="1">
    <citation type="submission" date="2014-03" db="EMBL/GenBank/DDBJ databases">
        <title>Draft genome of the hookworm Oesophagostomum dentatum.</title>
        <authorList>
            <person name="Mitreva M."/>
        </authorList>
    </citation>
    <scope>NUCLEOTIDE SEQUENCE [LARGE SCALE GENOMIC DNA]</scope>
    <source>
        <strain evidence="1 2">OD-Hann</strain>
    </source>
</reference>
<dbReference type="Proteomes" id="UP000053660">
    <property type="component" value="Unassembled WGS sequence"/>
</dbReference>
<gene>
    <name evidence="1" type="ORF">OESDEN_05803</name>
</gene>
<dbReference type="AlphaFoldDB" id="A0A0B1TDT0"/>
<protein>
    <submittedName>
        <fullName evidence="1">Uncharacterized protein</fullName>
    </submittedName>
</protein>
<keyword evidence="2" id="KW-1185">Reference proteome</keyword>
<organism evidence="1 2">
    <name type="scientific">Oesophagostomum dentatum</name>
    <name type="common">Nodular worm</name>
    <dbReference type="NCBI Taxonomy" id="61180"/>
    <lineage>
        <taxon>Eukaryota</taxon>
        <taxon>Metazoa</taxon>
        <taxon>Ecdysozoa</taxon>
        <taxon>Nematoda</taxon>
        <taxon>Chromadorea</taxon>
        <taxon>Rhabditida</taxon>
        <taxon>Rhabditina</taxon>
        <taxon>Rhabditomorpha</taxon>
        <taxon>Strongyloidea</taxon>
        <taxon>Strongylidae</taxon>
        <taxon>Oesophagostomum</taxon>
    </lineage>
</organism>
<sequence>MRTTNGITTQHFYSNPTGIKLFDCAFMHSYSYTGGTRDNESTYDNEKRDKTNHCKISNMYIAQEGYFLD</sequence>